<organism evidence="3 4">
    <name type="scientific">Allocoleopsis franciscana PCC 7113</name>
    <dbReference type="NCBI Taxonomy" id="1173027"/>
    <lineage>
        <taxon>Bacteria</taxon>
        <taxon>Bacillati</taxon>
        <taxon>Cyanobacteriota</taxon>
        <taxon>Cyanophyceae</taxon>
        <taxon>Coleofasciculales</taxon>
        <taxon>Coleofasciculaceae</taxon>
        <taxon>Allocoleopsis</taxon>
        <taxon>Allocoleopsis franciscana</taxon>
    </lineage>
</organism>
<name>K9WJA9_9CYAN</name>
<evidence type="ECO:0000256" key="1">
    <source>
        <dbReference type="SAM" id="Phobius"/>
    </source>
</evidence>
<dbReference type="Gene3D" id="1.10.3210.10">
    <property type="entry name" value="Hypothetical protein af1432"/>
    <property type="match status" value="1"/>
</dbReference>
<dbReference type="Pfam" id="PF01966">
    <property type="entry name" value="HD"/>
    <property type="match status" value="1"/>
</dbReference>
<dbReference type="SUPFAM" id="SSF109604">
    <property type="entry name" value="HD-domain/PDEase-like"/>
    <property type="match status" value="1"/>
</dbReference>
<keyword evidence="1" id="KW-1133">Transmembrane helix</keyword>
<dbReference type="InterPro" id="IPR011621">
    <property type="entry name" value="Metal-dep_PHydrolase_7TM_intra"/>
</dbReference>
<dbReference type="InterPro" id="IPR006675">
    <property type="entry name" value="HDIG_dom"/>
</dbReference>
<dbReference type="PANTHER" id="PTHR36442:SF1">
    <property type="entry name" value="CYCLIC-DI-AMP PHOSPHODIESTERASE PGPH"/>
    <property type="match status" value="1"/>
</dbReference>
<dbReference type="CDD" id="cd00077">
    <property type="entry name" value="HDc"/>
    <property type="match status" value="1"/>
</dbReference>
<feature type="transmembrane region" description="Helical" evidence="1">
    <location>
        <begin position="400"/>
        <end position="419"/>
    </location>
</feature>
<dbReference type="InterPro" id="IPR003607">
    <property type="entry name" value="HD/PDEase_dom"/>
</dbReference>
<sequence>MHLRRTPEQLRAWLSFRVSNSSNQTVDAIHHVSTGSKTLVDEAMHSQPLPGLPTKRRKPKSRPPVMWLVAVVSLTSAMGNRFYNQPKLDVGTIAPQTLRAPSPVSIEDTKTTEEKRKAARTGAVPVLMFDHSLTQDLIQAIEQSLERVEELRQMCGPYPFAEATILSEATQRYLRQITEPEWQEILAQVDSLQSTQPAAPTLVLPDQAVQAPNLPLTQAVKELQRYRQLSSPQAFSDLIESISLARQGYVVALRQLSELQRAESGRRYDASLLELSDQDWQETRKGIIQASKLILTQGIPPGLPSNILMEAVRLQLSSFVPQKAEPVAVPLLTNILQPNLKEDKEETKRRAEQAAQAVDPVMVSAQQGEVIVYAGEQINQADFVLLDHFKLSRREINSHGLIGFGIFVSGGLVIFWLVERRVHPRLRRRDHILLWLLALSTPLLVILNISYTDLPAIGLLVGSFYSPALGVTVVSLLTGLVGFGMKVSWDYLLAGSAAGLLGSWMAGRMRSREELAWLGGFVGLTQGGVYLLLNLVPSAAVGAVWYTVLQEAVISSLAGLSWTVVALGISPYLERLFDLVTPIRLAELANPNRPLLKKLATEAPGTFQHTLFVASLAEAAARELHCNVELVRAGTLYHDIGKMHDPLGFIENQMGSPNKHDEINDAWKSAEIIKKHVSEGLVMARKHQLPQAIRDFIPEHQGTLLISYFYFQAKQKAEQEGGSPVDEKDFRYDGPVPQSRETGIVMLADACEAALRSLKDVTTETAVGMIHKILKARWQDNQLVDSGITREELSTIAEVFVRVWQQCNHKRIAYPKAALNDQPSVNS</sequence>
<proteinExistence type="predicted"/>
<dbReference type="InterPro" id="IPR006674">
    <property type="entry name" value="HD_domain"/>
</dbReference>
<feature type="domain" description="HD/PDEase" evidence="2">
    <location>
        <begin position="602"/>
        <end position="763"/>
    </location>
</feature>
<dbReference type="Pfam" id="PF07698">
    <property type="entry name" value="7TM-7TMR_HD"/>
    <property type="match status" value="1"/>
</dbReference>
<dbReference type="HOGENOM" id="CLU_015767_1_2_3"/>
<dbReference type="InterPro" id="IPR011624">
    <property type="entry name" value="Metal-dep_PHydrolase_7TM_extra"/>
</dbReference>
<keyword evidence="1" id="KW-0812">Transmembrane</keyword>
<protein>
    <submittedName>
        <fullName evidence="3">Putative domain HDIG-containing protein</fullName>
    </submittedName>
</protein>
<reference evidence="3 4" key="1">
    <citation type="submission" date="2012-06" db="EMBL/GenBank/DDBJ databases">
        <title>Finished chromosome of genome of Microcoleus sp. PCC 7113.</title>
        <authorList>
            <consortium name="US DOE Joint Genome Institute"/>
            <person name="Gugger M."/>
            <person name="Coursin T."/>
            <person name="Rippka R."/>
            <person name="Tandeau De Marsac N."/>
            <person name="Huntemann M."/>
            <person name="Wei C.-L."/>
            <person name="Han J."/>
            <person name="Detter J.C."/>
            <person name="Han C."/>
            <person name="Tapia R."/>
            <person name="Chen A."/>
            <person name="Kyrpides N."/>
            <person name="Mavromatis K."/>
            <person name="Markowitz V."/>
            <person name="Szeto E."/>
            <person name="Ivanova N."/>
            <person name="Pagani I."/>
            <person name="Pati A."/>
            <person name="Goodwin L."/>
            <person name="Nordberg H.P."/>
            <person name="Cantor M.N."/>
            <person name="Hua S.X."/>
            <person name="Woyke T."/>
            <person name="Kerfeld C.A."/>
        </authorList>
    </citation>
    <scope>NUCLEOTIDE SEQUENCE [LARGE SCALE GENOMIC DNA]</scope>
    <source>
        <strain evidence="3 4">PCC 7113</strain>
    </source>
</reference>
<evidence type="ECO:0000259" key="2">
    <source>
        <dbReference type="SMART" id="SM00471"/>
    </source>
</evidence>
<dbReference type="STRING" id="1173027.Mic7113_3875"/>
<dbReference type="SMART" id="SM00471">
    <property type="entry name" value="HDc"/>
    <property type="match status" value="1"/>
</dbReference>
<dbReference type="AlphaFoldDB" id="K9WJA9"/>
<dbReference type="PATRIC" id="fig|1173027.3.peg.4263"/>
<keyword evidence="4" id="KW-1185">Reference proteome</keyword>
<evidence type="ECO:0000313" key="3">
    <source>
        <dbReference type="EMBL" id="AFZ19587.1"/>
    </source>
</evidence>
<dbReference type="InterPro" id="IPR052722">
    <property type="entry name" value="PgpH_phosphodiesterase"/>
</dbReference>
<dbReference type="Proteomes" id="UP000010471">
    <property type="component" value="Chromosome"/>
</dbReference>
<feature type="transmembrane region" description="Helical" evidence="1">
    <location>
        <begin position="431"/>
        <end position="451"/>
    </location>
</feature>
<gene>
    <name evidence="3" type="ORF">Mic7113_3875</name>
</gene>
<feature type="transmembrane region" description="Helical" evidence="1">
    <location>
        <begin position="489"/>
        <end position="507"/>
    </location>
</feature>
<dbReference type="KEGG" id="mic:Mic7113_3875"/>
<dbReference type="NCBIfam" id="TIGR00277">
    <property type="entry name" value="HDIG"/>
    <property type="match status" value="1"/>
</dbReference>
<evidence type="ECO:0000313" key="4">
    <source>
        <dbReference type="Proteomes" id="UP000010471"/>
    </source>
</evidence>
<feature type="transmembrane region" description="Helical" evidence="1">
    <location>
        <begin position="527"/>
        <end position="546"/>
    </location>
</feature>
<keyword evidence="1" id="KW-0472">Membrane</keyword>
<feature type="transmembrane region" description="Helical" evidence="1">
    <location>
        <begin position="457"/>
        <end position="477"/>
    </location>
</feature>
<dbReference type="PANTHER" id="PTHR36442">
    <property type="entry name" value="CYCLIC-DI-AMP PHOSPHODIESTERASE PGPH"/>
    <property type="match status" value="1"/>
</dbReference>
<dbReference type="EMBL" id="CP003630">
    <property type="protein sequence ID" value="AFZ19587.1"/>
    <property type="molecule type" value="Genomic_DNA"/>
</dbReference>
<dbReference type="eggNOG" id="COG1480">
    <property type="taxonomic scope" value="Bacteria"/>
</dbReference>
<accession>K9WJA9</accession>
<dbReference type="Pfam" id="PF07697">
    <property type="entry name" value="7TMR-HDED"/>
    <property type="match status" value="1"/>
</dbReference>
<feature type="transmembrane region" description="Helical" evidence="1">
    <location>
        <begin position="553"/>
        <end position="573"/>
    </location>
</feature>